<keyword evidence="3" id="KW-1185">Reference proteome</keyword>
<keyword evidence="1" id="KW-0472">Membrane</keyword>
<evidence type="ECO:0000313" key="2">
    <source>
        <dbReference type="EMBL" id="SDF64570.1"/>
    </source>
</evidence>
<feature type="transmembrane region" description="Helical" evidence="1">
    <location>
        <begin position="124"/>
        <end position="142"/>
    </location>
</feature>
<accession>A0A1G7MU31</accession>
<reference evidence="3" key="1">
    <citation type="submission" date="2016-10" db="EMBL/GenBank/DDBJ databases">
        <authorList>
            <person name="Varghese N."/>
            <person name="Submissions S."/>
        </authorList>
    </citation>
    <scope>NUCLEOTIDE SEQUENCE [LARGE SCALE GENOMIC DNA]</scope>
    <source>
        <strain evidence="3">DSM 44268</strain>
    </source>
</reference>
<keyword evidence="1" id="KW-0812">Transmembrane</keyword>
<dbReference type="OrthoDB" id="5178733at2"/>
<dbReference type="RefSeq" id="WP_091767901.1">
    <property type="nucleotide sequence ID" value="NZ_FNBT01000005.1"/>
</dbReference>
<dbReference type="EMBL" id="FNBT01000005">
    <property type="protein sequence ID" value="SDF64570.1"/>
    <property type="molecule type" value="Genomic_DNA"/>
</dbReference>
<protein>
    <recommendedName>
        <fullName evidence="4">Membrane protein involved in the export of O-antigen and teichoic acid</fullName>
    </recommendedName>
</protein>
<evidence type="ECO:0000313" key="3">
    <source>
        <dbReference type="Proteomes" id="UP000199406"/>
    </source>
</evidence>
<evidence type="ECO:0008006" key="4">
    <source>
        <dbReference type="Google" id="ProtNLM"/>
    </source>
</evidence>
<feature type="transmembrane region" description="Helical" evidence="1">
    <location>
        <begin position="264"/>
        <end position="286"/>
    </location>
</feature>
<dbReference type="STRING" id="1550231.SAMN05660662_2895"/>
<feature type="transmembrane region" description="Helical" evidence="1">
    <location>
        <begin position="307"/>
        <end position="329"/>
    </location>
</feature>
<feature type="transmembrane region" description="Helical" evidence="1">
    <location>
        <begin position="188"/>
        <end position="206"/>
    </location>
</feature>
<feature type="transmembrane region" description="Helical" evidence="1">
    <location>
        <begin position="380"/>
        <end position="411"/>
    </location>
</feature>
<keyword evidence="1" id="KW-1133">Transmembrane helix</keyword>
<dbReference type="Proteomes" id="UP000199406">
    <property type="component" value="Unassembled WGS sequence"/>
</dbReference>
<feature type="transmembrane region" description="Helical" evidence="1">
    <location>
        <begin position="163"/>
        <end position="182"/>
    </location>
</feature>
<dbReference type="AlphaFoldDB" id="A0A1G7MU31"/>
<feature type="transmembrane region" description="Helical" evidence="1">
    <location>
        <begin position="227"/>
        <end position="252"/>
    </location>
</feature>
<organism evidence="2 3">
    <name type="scientific">Blastococcus aurantiacus</name>
    <dbReference type="NCBI Taxonomy" id="1550231"/>
    <lineage>
        <taxon>Bacteria</taxon>
        <taxon>Bacillati</taxon>
        <taxon>Actinomycetota</taxon>
        <taxon>Actinomycetes</taxon>
        <taxon>Geodermatophilales</taxon>
        <taxon>Geodermatophilaceae</taxon>
        <taxon>Blastococcus</taxon>
    </lineage>
</organism>
<feature type="transmembrane region" description="Helical" evidence="1">
    <location>
        <begin position="33"/>
        <end position="54"/>
    </location>
</feature>
<proteinExistence type="predicted"/>
<gene>
    <name evidence="2" type="ORF">SAMN05660662_2895</name>
</gene>
<feature type="transmembrane region" description="Helical" evidence="1">
    <location>
        <begin position="60"/>
        <end position="84"/>
    </location>
</feature>
<sequence length="423" mass="44595">MTLEEDRATSAGGTASGAADAARLPSLPRRLAFVRLALAGQVLTFAAMVVPILLRRSDQVLILVFASAITVLLTNAAMLAYPFLYPVVRGPRMARVATVWSLVSLAVVSAAVVLATPLEPVLDLPSGTFLAAAVLTGTLGLYDMSVTRVVRADDTTGIGLARLYYGVAVLAFTLVTSIGPFGPLALTFGTSLAYVVAAAGLAVRRQHWGPPLPRASRSTRRRLRRAYLARSASPAVASLAGGWTVFLPGLAIPGLGAAAEPWAIVSRICGGFATVLYTIVAPPFEARLSQAVRERRPAEFAAARRRALLLSTAVAVLAVVTGLALAAYATERDEVAGWFLPLAVATLLFWGPLLAGATINRLPNFLGRDRSRLYWDAGRAVLVTGAFLATSGVTRLVVMGAVLTVSAVLLLPMSRWRTDRPQS</sequence>
<name>A0A1G7MU31_9ACTN</name>
<feature type="transmembrane region" description="Helical" evidence="1">
    <location>
        <begin position="335"/>
        <end position="359"/>
    </location>
</feature>
<evidence type="ECO:0000256" key="1">
    <source>
        <dbReference type="SAM" id="Phobius"/>
    </source>
</evidence>
<feature type="transmembrane region" description="Helical" evidence="1">
    <location>
        <begin position="96"/>
        <end position="118"/>
    </location>
</feature>